<evidence type="ECO:0000256" key="1">
    <source>
        <dbReference type="ARBA" id="ARBA00004651"/>
    </source>
</evidence>
<comment type="caution">
    <text evidence="9">The sequence shown here is derived from an EMBL/GenBank/DDBJ whole genome shotgun (WGS) entry which is preliminary data.</text>
</comment>
<keyword evidence="6 7" id="KW-0472">Membrane</keyword>
<keyword evidence="3" id="KW-1003">Cell membrane</keyword>
<dbReference type="OrthoDB" id="2360475at2"/>
<dbReference type="AlphaFoldDB" id="A0A4R5KYZ6"/>
<dbReference type="InterPro" id="IPR003856">
    <property type="entry name" value="LPS_length_determ_N"/>
</dbReference>
<gene>
    <name evidence="9" type="ORF">E1757_01260</name>
</gene>
<dbReference type="EMBL" id="SMRT01000001">
    <property type="protein sequence ID" value="TDG00301.1"/>
    <property type="molecule type" value="Genomic_DNA"/>
</dbReference>
<keyword evidence="10" id="KW-1185">Reference proteome</keyword>
<keyword evidence="4 7" id="KW-0812">Transmembrane</keyword>
<feature type="domain" description="Polysaccharide chain length determinant N-terminal" evidence="8">
    <location>
        <begin position="2"/>
        <end position="93"/>
    </location>
</feature>
<comment type="subcellular location">
    <subcellularLocation>
        <location evidence="1">Cell membrane</location>
        <topology evidence="1">Multi-pass membrane protein</topology>
    </subcellularLocation>
</comment>
<dbReference type="PANTHER" id="PTHR32309:SF13">
    <property type="entry name" value="FERRIC ENTEROBACTIN TRANSPORT PROTEIN FEPE"/>
    <property type="match status" value="1"/>
</dbReference>
<organism evidence="9 10">
    <name type="scientific">Paenibacillus piri</name>
    <dbReference type="NCBI Taxonomy" id="2547395"/>
    <lineage>
        <taxon>Bacteria</taxon>
        <taxon>Bacillati</taxon>
        <taxon>Bacillota</taxon>
        <taxon>Bacilli</taxon>
        <taxon>Bacillales</taxon>
        <taxon>Paenibacillaceae</taxon>
        <taxon>Paenibacillus</taxon>
    </lineage>
</organism>
<evidence type="ECO:0000256" key="7">
    <source>
        <dbReference type="SAM" id="Phobius"/>
    </source>
</evidence>
<evidence type="ECO:0000256" key="6">
    <source>
        <dbReference type="ARBA" id="ARBA00023136"/>
    </source>
</evidence>
<evidence type="ECO:0000256" key="2">
    <source>
        <dbReference type="ARBA" id="ARBA00006683"/>
    </source>
</evidence>
<evidence type="ECO:0000256" key="3">
    <source>
        <dbReference type="ARBA" id="ARBA00022475"/>
    </source>
</evidence>
<dbReference type="GO" id="GO:0005886">
    <property type="term" value="C:plasma membrane"/>
    <property type="evidence" value="ECO:0007669"/>
    <property type="project" value="UniProtKB-SubCell"/>
</dbReference>
<comment type="similarity">
    <text evidence="2">Belongs to the CpsC/CapA family.</text>
</comment>
<sequence length="253" mass="28318">MMELKDCVRIVKKRLWLIVLCVVVSTLTTALFSHYNSRPIYQASTKLIVNKTIEQGQLGKEQMDFGAISTSISLIDTYKEIIKTPAIMDKVIQRYPDLRLTEDQLIKSINVSALNGTQVMTLMAIDLSYERAVKIVNAVSEVFKSEIPKIMKVDNVTILNVAKMNDNPQPLNLKTNQNIIISFAVSLLFGVGIAFLLEFLDDTLKTKEDVEAALGLPTFSVIPVTKVKALKLQRSKRASRRQVGEAPYATTRN</sequence>
<accession>A0A4R5KYZ6</accession>
<proteinExistence type="inferred from homology"/>
<dbReference type="Pfam" id="PF02706">
    <property type="entry name" value="Wzz"/>
    <property type="match status" value="1"/>
</dbReference>
<evidence type="ECO:0000256" key="4">
    <source>
        <dbReference type="ARBA" id="ARBA00022692"/>
    </source>
</evidence>
<protein>
    <submittedName>
        <fullName evidence="9">Lipopolysaccharide biosynthesis protein</fullName>
    </submittedName>
</protein>
<evidence type="ECO:0000259" key="8">
    <source>
        <dbReference type="Pfam" id="PF02706"/>
    </source>
</evidence>
<evidence type="ECO:0000313" key="9">
    <source>
        <dbReference type="EMBL" id="TDG00301.1"/>
    </source>
</evidence>
<evidence type="ECO:0000313" key="10">
    <source>
        <dbReference type="Proteomes" id="UP000295636"/>
    </source>
</evidence>
<reference evidence="9 10" key="1">
    <citation type="submission" date="2019-03" db="EMBL/GenBank/DDBJ databases">
        <title>This is whole genome sequence of Paenibacillus sp MS74 strain.</title>
        <authorList>
            <person name="Trinh H.N."/>
        </authorList>
    </citation>
    <scope>NUCLEOTIDE SEQUENCE [LARGE SCALE GENOMIC DNA]</scope>
    <source>
        <strain evidence="9 10">MS74</strain>
    </source>
</reference>
<name>A0A4R5KYZ6_9BACL</name>
<dbReference type="PANTHER" id="PTHR32309">
    <property type="entry name" value="TYROSINE-PROTEIN KINASE"/>
    <property type="match status" value="1"/>
</dbReference>
<dbReference type="Proteomes" id="UP000295636">
    <property type="component" value="Unassembled WGS sequence"/>
</dbReference>
<evidence type="ECO:0000256" key="5">
    <source>
        <dbReference type="ARBA" id="ARBA00022989"/>
    </source>
</evidence>
<feature type="transmembrane region" description="Helical" evidence="7">
    <location>
        <begin position="179"/>
        <end position="197"/>
    </location>
</feature>
<keyword evidence="5 7" id="KW-1133">Transmembrane helix</keyword>
<dbReference type="RefSeq" id="WP_133225010.1">
    <property type="nucleotide sequence ID" value="NZ_SMRT01000001.1"/>
</dbReference>
<dbReference type="GO" id="GO:0004713">
    <property type="term" value="F:protein tyrosine kinase activity"/>
    <property type="evidence" value="ECO:0007669"/>
    <property type="project" value="TreeGrafter"/>
</dbReference>
<dbReference type="InterPro" id="IPR050445">
    <property type="entry name" value="Bact_polysacc_biosynth/exp"/>
</dbReference>